<dbReference type="InterPro" id="IPR036393">
    <property type="entry name" value="AceGlu_kinase-like_sf"/>
</dbReference>
<evidence type="ECO:0000256" key="7">
    <source>
        <dbReference type="ARBA" id="ARBA00022840"/>
    </source>
</evidence>
<dbReference type="PRINTS" id="PR00474">
    <property type="entry name" value="GLU5KINASE"/>
</dbReference>
<name>A0A1M6EPN4_9CLOT</name>
<dbReference type="InterPro" id="IPR001057">
    <property type="entry name" value="Glu/AcGlu_kinase"/>
</dbReference>
<evidence type="ECO:0000313" key="11">
    <source>
        <dbReference type="EMBL" id="SHI87319.1"/>
    </source>
</evidence>
<gene>
    <name evidence="9" type="primary">argB</name>
    <name evidence="11" type="ORF">SAMN02745163_00908</name>
</gene>
<keyword evidence="9" id="KW-0963">Cytoplasm</keyword>
<dbReference type="Pfam" id="PF00696">
    <property type="entry name" value="AA_kinase"/>
    <property type="match status" value="1"/>
</dbReference>
<evidence type="ECO:0000256" key="1">
    <source>
        <dbReference type="ARBA" id="ARBA00004828"/>
    </source>
</evidence>
<evidence type="ECO:0000256" key="8">
    <source>
        <dbReference type="ARBA" id="ARBA00048141"/>
    </source>
</evidence>
<proteinExistence type="inferred from homology"/>
<dbReference type="NCBIfam" id="TIGR00761">
    <property type="entry name" value="argB"/>
    <property type="match status" value="1"/>
</dbReference>
<feature type="domain" description="Aspartate/glutamate/uridylate kinase" evidence="10">
    <location>
        <begin position="39"/>
        <end position="277"/>
    </location>
</feature>
<dbReference type="PANTHER" id="PTHR23342">
    <property type="entry name" value="N-ACETYLGLUTAMATE SYNTHASE"/>
    <property type="match status" value="1"/>
</dbReference>
<sequence length="300" mass="32550">METIEVNEASLYIGMKEFNTNRANTLIEALPYIQDYYGKTIVIKYGGNAMINSGLKESVIKDIILMSLVGIKVVLVHGGGPDINKFLRKINKVPEFINGLRYTDEETAEIVQMVLAGKVNKELVGLINNYGGKGIGLCGIDGKMLKAKKNNSFVDLGFVGEIEKVNTDIINDSLSSGYITVIATVAKGEDGKTYNINADLAASKIAAALKAEKLILLTDVRGLLKDFKDDDSLISRIKLSEIPSLIENKIISGGMIPKIDCCEEAIRLGVKKAHIIDGRIPNSILLEMFSDLGIGTLIEG</sequence>
<dbReference type="STRING" id="1121302.SAMN02745163_00908"/>
<dbReference type="PANTHER" id="PTHR23342:SF0">
    <property type="entry name" value="N-ACETYLGLUTAMATE SYNTHASE, MITOCHONDRIAL"/>
    <property type="match status" value="1"/>
</dbReference>
<organism evidence="11 12">
    <name type="scientific">Clostridium cavendishii DSM 21758</name>
    <dbReference type="NCBI Taxonomy" id="1121302"/>
    <lineage>
        <taxon>Bacteria</taxon>
        <taxon>Bacillati</taxon>
        <taxon>Bacillota</taxon>
        <taxon>Clostridia</taxon>
        <taxon>Eubacteriales</taxon>
        <taxon>Clostridiaceae</taxon>
        <taxon>Clostridium</taxon>
    </lineage>
</organism>
<dbReference type="SUPFAM" id="SSF53633">
    <property type="entry name" value="Carbamate kinase-like"/>
    <property type="match status" value="1"/>
</dbReference>
<dbReference type="AlphaFoldDB" id="A0A1M6EPN4"/>
<dbReference type="InterPro" id="IPR004662">
    <property type="entry name" value="AcgluKinase_fam"/>
</dbReference>
<dbReference type="FunFam" id="3.40.1160.10:FF:000004">
    <property type="entry name" value="Acetylglutamate kinase"/>
    <property type="match status" value="1"/>
</dbReference>
<dbReference type="CDD" id="cd04250">
    <property type="entry name" value="AAK_NAGK-C"/>
    <property type="match status" value="1"/>
</dbReference>
<dbReference type="EC" id="2.7.2.8" evidence="9"/>
<dbReference type="HAMAP" id="MF_00082">
    <property type="entry name" value="ArgB"/>
    <property type="match status" value="1"/>
</dbReference>
<dbReference type="InterPro" id="IPR001048">
    <property type="entry name" value="Asp/Glu/Uridylate_kinase"/>
</dbReference>
<dbReference type="InterPro" id="IPR041727">
    <property type="entry name" value="NAGK-C"/>
</dbReference>
<feature type="site" description="Transition state stabilizer" evidence="9">
    <location>
        <position position="258"/>
    </location>
</feature>
<protein>
    <recommendedName>
        <fullName evidence="9">Acetylglutamate kinase</fullName>
        <ecNumber evidence="9">2.7.2.8</ecNumber>
    </recommendedName>
    <alternativeName>
        <fullName evidence="9">N-acetyl-L-glutamate 5-phosphotransferase</fullName>
    </alternativeName>
    <alternativeName>
        <fullName evidence="9">NAG kinase</fullName>
        <shortName evidence="9">NAGK</shortName>
    </alternativeName>
</protein>
<dbReference type="GO" id="GO:0003991">
    <property type="term" value="F:acetylglutamate kinase activity"/>
    <property type="evidence" value="ECO:0007669"/>
    <property type="project" value="UniProtKB-UniRule"/>
</dbReference>
<dbReference type="GO" id="GO:0042450">
    <property type="term" value="P:L-arginine biosynthetic process via ornithine"/>
    <property type="evidence" value="ECO:0007669"/>
    <property type="project" value="UniProtKB-UniRule"/>
</dbReference>
<dbReference type="InterPro" id="IPR037528">
    <property type="entry name" value="ArgB"/>
</dbReference>
<dbReference type="PIRSF" id="PIRSF000728">
    <property type="entry name" value="NAGK"/>
    <property type="match status" value="1"/>
</dbReference>
<dbReference type="Gene3D" id="3.40.1160.10">
    <property type="entry name" value="Acetylglutamate kinase-like"/>
    <property type="match status" value="1"/>
</dbReference>
<keyword evidence="3 9" id="KW-0028">Amino-acid biosynthesis</keyword>
<feature type="site" description="Transition state stabilizer" evidence="9">
    <location>
        <position position="44"/>
    </location>
</feature>
<evidence type="ECO:0000313" key="12">
    <source>
        <dbReference type="Proteomes" id="UP000184310"/>
    </source>
</evidence>
<dbReference type="EMBL" id="FQZB01000005">
    <property type="protein sequence ID" value="SHI87319.1"/>
    <property type="molecule type" value="Genomic_DNA"/>
</dbReference>
<keyword evidence="6 9" id="KW-0418">Kinase</keyword>
<reference evidence="11 12" key="1">
    <citation type="submission" date="2016-11" db="EMBL/GenBank/DDBJ databases">
        <authorList>
            <person name="Jaros S."/>
            <person name="Januszkiewicz K."/>
            <person name="Wedrychowicz H."/>
        </authorList>
    </citation>
    <scope>NUCLEOTIDE SEQUENCE [LARGE SCALE GENOMIC DNA]</scope>
    <source>
        <strain evidence="11 12">DSM 21758</strain>
    </source>
</reference>
<evidence type="ECO:0000256" key="9">
    <source>
        <dbReference type="HAMAP-Rule" id="MF_00082"/>
    </source>
</evidence>
<evidence type="ECO:0000256" key="6">
    <source>
        <dbReference type="ARBA" id="ARBA00022777"/>
    </source>
</evidence>
<comment type="subcellular location">
    <subcellularLocation>
        <location evidence="9">Cytoplasm</location>
    </subcellularLocation>
</comment>
<accession>A0A1M6EPN4</accession>
<evidence type="ECO:0000256" key="4">
    <source>
        <dbReference type="ARBA" id="ARBA00022679"/>
    </source>
</evidence>
<feature type="binding site" evidence="9">
    <location>
        <begin position="79"/>
        <end position="80"/>
    </location>
    <ligand>
        <name>substrate</name>
    </ligand>
</feature>
<feature type="binding site" evidence="9">
    <location>
        <position position="195"/>
    </location>
    <ligand>
        <name>substrate</name>
    </ligand>
</feature>
<comment type="catalytic activity">
    <reaction evidence="8 9">
        <text>N-acetyl-L-glutamate + ATP = N-acetyl-L-glutamyl 5-phosphate + ADP</text>
        <dbReference type="Rhea" id="RHEA:14629"/>
        <dbReference type="ChEBI" id="CHEBI:30616"/>
        <dbReference type="ChEBI" id="CHEBI:44337"/>
        <dbReference type="ChEBI" id="CHEBI:57936"/>
        <dbReference type="ChEBI" id="CHEBI:456216"/>
        <dbReference type="EC" id="2.7.2.8"/>
    </reaction>
</comment>
<evidence type="ECO:0000256" key="3">
    <source>
        <dbReference type="ARBA" id="ARBA00022605"/>
    </source>
</evidence>
<keyword evidence="2 9" id="KW-0055">Arginine biosynthesis</keyword>
<keyword evidence="12" id="KW-1185">Reference proteome</keyword>
<keyword evidence="4 9" id="KW-0808">Transferase</keyword>
<keyword evidence="7 9" id="KW-0067">ATP-binding</keyword>
<evidence type="ECO:0000256" key="5">
    <source>
        <dbReference type="ARBA" id="ARBA00022741"/>
    </source>
</evidence>
<comment type="similarity">
    <text evidence="9">Belongs to the acetylglutamate kinase family. ArgB subfamily.</text>
</comment>
<evidence type="ECO:0000256" key="2">
    <source>
        <dbReference type="ARBA" id="ARBA00022571"/>
    </source>
</evidence>
<dbReference type="Proteomes" id="UP000184310">
    <property type="component" value="Unassembled WGS sequence"/>
</dbReference>
<dbReference type="GO" id="GO:0005524">
    <property type="term" value="F:ATP binding"/>
    <property type="evidence" value="ECO:0007669"/>
    <property type="project" value="UniProtKB-UniRule"/>
</dbReference>
<dbReference type="UniPathway" id="UPA00068">
    <property type="reaction ID" value="UER00107"/>
</dbReference>
<comment type="pathway">
    <text evidence="1 9">Amino-acid biosynthesis; L-arginine biosynthesis; N(2)-acetyl-L-ornithine from L-glutamate: step 2/4.</text>
</comment>
<dbReference type="GO" id="GO:0005737">
    <property type="term" value="C:cytoplasm"/>
    <property type="evidence" value="ECO:0007669"/>
    <property type="project" value="UniProtKB-SubCell"/>
</dbReference>
<feature type="binding site" evidence="9">
    <location>
        <position position="101"/>
    </location>
    <ligand>
        <name>substrate</name>
    </ligand>
</feature>
<keyword evidence="5 9" id="KW-0547">Nucleotide-binding</keyword>
<comment type="function">
    <text evidence="9">Catalyzes the ATP-dependent phosphorylation of N-acetyl-L-glutamate.</text>
</comment>
<evidence type="ECO:0000259" key="10">
    <source>
        <dbReference type="Pfam" id="PF00696"/>
    </source>
</evidence>